<dbReference type="Proteomes" id="UP000288216">
    <property type="component" value="Unassembled WGS sequence"/>
</dbReference>
<dbReference type="InterPro" id="IPR008753">
    <property type="entry name" value="Peptidase_M13_N"/>
</dbReference>
<organism evidence="2 3">
    <name type="scientific">Scyliorhinus torazame</name>
    <name type="common">Cloudy catshark</name>
    <name type="synonym">Catulus torazame</name>
    <dbReference type="NCBI Taxonomy" id="75743"/>
    <lineage>
        <taxon>Eukaryota</taxon>
        <taxon>Metazoa</taxon>
        <taxon>Chordata</taxon>
        <taxon>Craniata</taxon>
        <taxon>Vertebrata</taxon>
        <taxon>Chondrichthyes</taxon>
        <taxon>Elasmobranchii</taxon>
        <taxon>Galeomorphii</taxon>
        <taxon>Galeoidea</taxon>
        <taxon>Carcharhiniformes</taxon>
        <taxon>Scyliorhinidae</taxon>
        <taxon>Scyliorhinus</taxon>
    </lineage>
</organism>
<proteinExistence type="predicted"/>
<evidence type="ECO:0000313" key="3">
    <source>
        <dbReference type="Proteomes" id="UP000288216"/>
    </source>
</evidence>
<dbReference type="InterPro" id="IPR042089">
    <property type="entry name" value="Peptidase_M13_dom_2"/>
</dbReference>
<evidence type="ECO:0000313" key="2">
    <source>
        <dbReference type="EMBL" id="GCB83796.1"/>
    </source>
</evidence>
<dbReference type="Gene3D" id="1.10.1380.10">
    <property type="entry name" value="Neutral endopeptidase , domain2"/>
    <property type="match status" value="1"/>
</dbReference>
<dbReference type="Pfam" id="PF05649">
    <property type="entry name" value="Peptidase_M13_N"/>
    <property type="match status" value="1"/>
</dbReference>
<name>A0A401QEJ1_SCYTO</name>
<dbReference type="SUPFAM" id="SSF55486">
    <property type="entry name" value="Metalloproteases ('zincins'), catalytic domain"/>
    <property type="match status" value="1"/>
</dbReference>
<evidence type="ECO:0000259" key="1">
    <source>
        <dbReference type="Pfam" id="PF05649"/>
    </source>
</evidence>
<protein>
    <recommendedName>
        <fullName evidence="1">Peptidase M13 N-terminal domain-containing protein</fullName>
    </recommendedName>
</protein>
<dbReference type="AlphaFoldDB" id="A0A401QEJ1"/>
<accession>A0A401QEJ1</accession>
<comment type="caution">
    <text evidence="2">The sequence shown here is derived from an EMBL/GenBank/DDBJ whole genome shotgun (WGS) entry which is preliminary data.</text>
</comment>
<dbReference type="EMBL" id="BFAA01042066">
    <property type="protein sequence ID" value="GCB83796.1"/>
    <property type="molecule type" value="Genomic_DNA"/>
</dbReference>
<keyword evidence="3" id="KW-1185">Reference proteome</keyword>
<feature type="domain" description="Peptidase M13 N-terminal" evidence="1">
    <location>
        <begin position="2"/>
        <end position="71"/>
    </location>
</feature>
<feature type="non-terminal residue" evidence="2">
    <location>
        <position position="1"/>
    </location>
</feature>
<sequence length="82" mass="9830">VEQTELGMPFRDYYIKDDDAYKKIREAYLQFMVLIAEMVREDRNVTTNDTFIEEEMNKVLELEIEIANSHQLSFDTATRFRT</sequence>
<gene>
    <name evidence="2" type="ORF">scyTo_0024253</name>
</gene>
<dbReference type="STRING" id="75743.A0A401QEJ1"/>
<dbReference type="GO" id="GO:0006508">
    <property type="term" value="P:proteolysis"/>
    <property type="evidence" value="ECO:0007669"/>
    <property type="project" value="InterPro"/>
</dbReference>
<reference evidence="2 3" key="1">
    <citation type="journal article" date="2018" name="Nat. Ecol. Evol.">
        <title>Shark genomes provide insights into elasmobranch evolution and the origin of vertebrates.</title>
        <authorList>
            <person name="Hara Y"/>
            <person name="Yamaguchi K"/>
            <person name="Onimaru K"/>
            <person name="Kadota M"/>
            <person name="Koyanagi M"/>
            <person name="Keeley SD"/>
            <person name="Tatsumi K"/>
            <person name="Tanaka K"/>
            <person name="Motone F"/>
            <person name="Kageyama Y"/>
            <person name="Nozu R"/>
            <person name="Adachi N"/>
            <person name="Nishimura O"/>
            <person name="Nakagawa R"/>
            <person name="Tanegashima C"/>
            <person name="Kiyatake I"/>
            <person name="Matsumoto R"/>
            <person name="Murakumo K"/>
            <person name="Nishida K"/>
            <person name="Terakita A"/>
            <person name="Kuratani S"/>
            <person name="Sato K"/>
            <person name="Hyodo S Kuraku.S."/>
        </authorList>
    </citation>
    <scope>NUCLEOTIDE SEQUENCE [LARGE SCALE GENOMIC DNA]</scope>
</reference>